<evidence type="ECO:0000313" key="10">
    <source>
        <dbReference type="Proteomes" id="UP000195602"/>
    </source>
</evidence>
<dbReference type="GO" id="GO:0030476">
    <property type="term" value="P:ascospore wall assembly"/>
    <property type="evidence" value="ECO:0007669"/>
    <property type="project" value="TreeGrafter"/>
</dbReference>
<dbReference type="GO" id="GO:0004099">
    <property type="term" value="F:chitin deacetylase activity"/>
    <property type="evidence" value="ECO:0007669"/>
    <property type="project" value="UniProtKB-EC"/>
</dbReference>
<dbReference type="EMBL" id="LYUB02000022">
    <property type="protein sequence ID" value="OVF05502.1"/>
    <property type="molecule type" value="Genomic_DNA"/>
</dbReference>
<comment type="catalytic activity">
    <reaction evidence="7">
        <text>[(1-&gt;4)-N-acetyl-beta-D-glucosaminyl](n) + n H2O = chitosan + n acetate</text>
        <dbReference type="Rhea" id="RHEA:10464"/>
        <dbReference type="Rhea" id="RHEA-COMP:9593"/>
        <dbReference type="Rhea" id="RHEA-COMP:9597"/>
        <dbReference type="ChEBI" id="CHEBI:15377"/>
        <dbReference type="ChEBI" id="CHEBI:17029"/>
        <dbReference type="ChEBI" id="CHEBI:30089"/>
        <dbReference type="ChEBI" id="CHEBI:57704"/>
        <dbReference type="EC" id="3.5.1.41"/>
    </reaction>
    <physiologicalReaction direction="left-to-right" evidence="7">
        <dbReference type="Rhea" id="RHEA:10465"/>
    </physiologicalReaction>
</comment>
<dbReference type="GO" id="GO:0006032">
    <property type="term" value="P:chitin catabolic process"/>
    <property type="evidence" value="ECO:0007669"/>
    <property type="project" value="UniProtKB-KW"/>
</dbReference>
<keyword evidence="4" id="KW-0624">Polysaccharide degradation</keyword>
<dbReference type="InterPro" id="IPR002509">
    <property type="entry name" value="NODB_dom"/>
</dbReference>
<dbReference type="KEGG" id="clus:A9F13_22g00440"/>
<evidence type="ECO:0000256" key="6">
    <source>
        <dbReference type="ARBA" id="ARBA00024056"/>
    </source>
</evidence>
<dbReference type="PANTHER" id="PTHR10587:SF133">
    <property type="entry name" value="CHITIN DEACETYLASE 1-RELATED"/>
    <property type="match status" value="1"/>
</dbReference>
<comment type="cofactor">
    <cofactor evidence="1">
        <name>Co(2+)</name>
        <dbReference type="ChEBI" id="CHEBI:48828"/>
    </cofactor>
</comment>
<sequence>MLLLLFLWGFASALPALGFSHAPPLSPTFVAYNTLPFPRWLSDFTGLHSWPDIDPPYIPLDFITFDESSTSLAQIHLQGNCSDSHNKNSVCSFDCFNCVSSDDVYTCPVLSQTFDDGPSLATPKLVKALRSRSTFFTIGLNVVRYPEIYRATARAGHIMGSHTWSHKFLPSLSNEEVVAQIQWSVWAMNATYGHIPKWFRPPYGGIDNRIRGILRQFGMQAVLWDFDTVDWRLEAGSAPQEAMIYSGVNEFQKLRGNRGLILEHDGTDTTVNVGINLHKQLGPVQLSVPECVGGIDYIKKFIDPSK</sequence>
<keyword evidence="2" id="KW-0479">Metal-binding</keyword>
<evidence type="ECO:0000313" key="9">
    <source>
        <dbReference type="EMBL" id="OVF05502.1"/>
    </source>
</evidence>
<evidence type="ECO:0000256" key="5">
    <source>
        <dbReference type="ARBA" id="ARBA00023285"/>
    </source>
</evidence>
<dbReference type="AlphaFoldDB" id="A0AA91PVP0"/>
<keyword evidence="4" id="KW-0146">Chitin degradation</keyword>
<keyword evidence="5" id="KW-0170">Cobalt</keyword>
<dbReference type="PROSITE" id="PS51677">
    <property type="entry name" value="NODB"/>
    <property type="match status" value="1"/>
</dbReference>
<gene>
    <name evidence="9" type="ORF">A9F13_22g00440</name>
</gene>
<comment type="caution">
    <text evidence="9">The sequence shown here is derived from an EMBL/GenBank/DDBJ whole genome shotgun (WGS) entry which is preliminary data.</text>
</comment>
<dbReference type="GO" id="GO:0046872">
    <property type="term" value="F:metal ion binding"/>
    <property type="evidence" value="ECO:0007669"/>
    <property type="project" value="UniProtKB-KW"/>
</dbReference>
<evidence type="ECO:0000259" key="8">
    <source>
        <dbReference type="PROSITE" id="PS51677"/>
    </source>
</evidence>
<dbReference type="PANTHER" id="PTHR10587">
    <property type="entry name" value="GLYCOSYL TRANSFERASE-RELATED"/>
    <property type="match status" value="1"/>
</dbReference>
<dbReference type="SUPFAM" id="SSF88713">
    <property type="entry name" value="Glycoside hydrolase/deacetylase"/>
    <property type="match status" value="1"/>
</dbReference>
<name>A0AA91PVP0_CLALS</name>
<dbReference type="EC" id="3.5.1.41" evidence="6"/>
<accession>A0AA91PVP0</accession>
<proteinExistence type="predicted"/>
<dbReference type="Pfam" id="PF01522">
    <property type="entry name" value="Polysacc_deac_1"/>
    <property type="match status" value="1"/>
</dbReference>
<evidence type="ECO:0000256" key="7">
    <source>
        <dbReference type="ARBA" id="ARBA00048494"/>
    </source>
</evidence>
<evidence type="ECO:0000256" key="1">
    <source>
        <dbReference type="ARBA" id="ARBA00001941"/>
    </source>
</evidence>
<feature type="domain" description="NodB homology" evidence="8">
    <location>
        <begin position="108"/>
        <end position="298"/>
    </location>
</feature>
<keyword evidence="3" id="KW-0378">Hydrolase</keyword>
<dbReference type="Gene3D" id="3.20.20.370">
    <property type="entry name" value="Glycoside hydrolase/deacetylase"/>
    <property type="match status" value="1"/>
</dbReference>
<evidence type="ECO:0000256" key="3">
    <source>
        <dbReference type="ARBA" id="ARBA00022801"/>
    </source>
</evidence>
<dbReference type="GO" id="GO:0005975">
    <property type="term" value="P:carbohydrate metabolic process"/>
    <property type="evidence" value="ECO:0007669"/>
    <property type="project" value="InterPro"/>
</dbReference>
<organism evidence="9 10">
    <name type="scientific">Clavispora lusitaniae</name>
    <name type="common">Candida lusitaniae</name>
    <dbReference type="NCBI Taxonomy" id="36911"/>
    <lineage>
        <taxon>Eukaryota</taxon>
        <taxon>Fungi</taxon>
        <taxon>Dikarya</taxon>
        <taxon>Ascomycota</taxon>
        <taxon>Saccharomycotina</taxon>
        <taxon>Pichiomycetes</taxon>
        <taxon>Metschnikowiaceae</taxon>
        <taxon>Clavispora</taxon>
    </lineage>
</organism>
<dbReference type="GO" id="GO:0005628">
    <property type="term" value="C:prospore membrane"/>
    <property type="evidence" value="ECO:0007669"/>
    <property type="project" value="TreeGrafter"/>
</dbReference>
<dbReference type="InterPro" id="IPR011330">
    <property type="entry name" value="Glyco_hydro/deAcase_b/a-brl"/>
</dbReference>
<evidence type="ECO:0000256" key="2">
    <source>
        <dbReference type="ARBA" id="ARBA00022723"/>
    </source>
</evidence>
<keyword evidence="4" id="KW-0119">Carbohydrate metabolism</keyword>
<evidence type="ECO:0000256" key="4">
    <source>
        <dbReference type="ARBA" id="ARBA00023024"/>
    </source>
</evidence>
<dbReference type="Proteomes" id="UP000195602">
    <property type="component" value="Unassembled WGS sequence"/>
</dbReference>
<reference evidence="9 10" key="1">
    <citation type="submission" date="2017-04" db="EMBL/GenBank/DDBJ databases">
        <title>Draft genome of the yeast Clavispora lusitaniae type strain CBS 6936.</title>
        <authorList>
            <person name="Durrens P."/>
            <person name="Klopp C."/>
            <person name="Biteau N."/>
            <person name="Fitton-Ouhabi V."/>
            <person name="Dementhon K."/>
            <person name="Accoceberry I."/>
            <person name="Sherman D.J."/>
            <person name="Noel T."/>
        </authorList>
    </citation>
    <scope>NUCLEOTIDE SEQUENCE [LARGE SCALE GENOMIC DNA]</scope>
    <source>
        <strain evidence="9 10">CBS 6936</strain>
    </source>
</reference>
<protein>
    <recommendedName>
        <fullName evidence="6">chitin deacetylase</fullName>
        <ecNumber evidence="6">3.5.1.41</ecNumber>
    </recommendedName>
</protein>
<dbReference type="InterPro" id="IPR050248">
    <property type="entry name" value="Polysacc_deacetylase_ArnD"/>
</dbReference>